<evidence type="ECO:0000313" key="1">
    <source>
        <dbReference type="EMBL" id="BDW92661.1"/>
    </source>
</evidence>
<keyword evidence="2" id="KW-1185">Reference proteome</keyword>
<evidence type="ECO:0000313" key="2">
    <source>
        <dbReference type="Proteomes" id="UP001330184"/>
    </source>
</evidence>
<protein>
    <submittedName>
        <fullName evidence="1">Uncharacterized protein</fullName>
    </submittedName>
</protein>
<accession>A0AA48KR04</accession>
<proteinExistence type="predicted"/>
<name>A0AA48KR04_9FLAO</name>
<sequence>MHIRNINRYKVIKRFSISKTLLDINEILYIQEKDTEHENPQKIFSETKEYLTDISPKLYSSLLQGFIVPDERLPSKPK</sequence>
<dbReference type="Proteomes" id="UP001330184">
    <property type="component" value="Chromosome"/>
</dbReference>
<reference evidence="1 2" key="1">
    <citation type="submission" date="2023-01" db="EMBL/GenBank/DDBJ databases">
        <title>Complete genome sequence of Muricauda aquimarina strain IFOP_LL357.</title>
        <authorList>
            <person name="Gajardo G."/>
            <person name="Ueki S."/>
            <person name="Maruyama F."/>
        </authorList>
    </citation>
    <scope>NUCLEOTIDE SEQUENCE [LARGE SCALE GENOMIC DNA]</scope>
    <source>
        <strain evidence="1 2">IFOP_LL357</strain>
    </source>
</reference>
<organism evidence="1 2">
    <name type="scientific">Flagellimonas marinaquae</name>
    <dbReference type="NCBI Taxonomy" id="254955"/>
    <lineage>
        <taxon>Bacteria</taxon>
        <taxon>Pseudomonadati</taxon>
        <taxon>Bacteroidota</taxon>
        <taxon>Flavobacteriia</taxon>
        <taxon>Flavobacteriales</taxon>
        <taxon>Flavobacteriaceae</taxon>
        <taxon>Flagellimonas</taxon>
    </lineage>
</organism>
<gene>
    <name evidence="1" type="ORF">MACH07_14930</name>
</gene>
<dbReference type="EMBL" id="AP027268">
    <property type="protein sequence ID" value="BDW92661.1"/>
    <property type="molecule type" value="Genomic_DNA"/>
</dbReference>
<dbReference type="AlphaFoldDB" id="A0AA48KR04"/>